<evidence type="ECO:0000313" key="2">
    <source>
        <dbReference type="Proteomes" id="UP000218785"/>
    </source>
</evidence>
<dbReference type="EMBL" id="AP018248">
    <property type="protein sequence ID" value="BAY97168.1"/>
    <property type="molecule type" value="Genomic_DNA"/>
</dbReference>
<dbReference type="AlphaFoldDB" id="A0A1Z4MUL6"/>
<gene>
    <name evidence="1" type="ORF">NIES37_11050</name>
</gene>
<dbReference type="InterPro" id="IPR040871">
    <property type="entry name" value="HopA1"/>
</dbReference>
<proteinExistence type="predicted"/>
<dbReference type="Proteomes" id="UP000218785">
    <property type="component" value="Chromosome"/>
</dbReference>
<accession>A0A1Z4MUL6</accession>
<dbReference type="RefSeq" id="WP_096574263.1">
    <property type="nucleotide sequence ID" value="NZ_CAWNJS010000001.1"/>
</dbReference>
<name>A0A1Z4MUL6_9CYAN</name>
<dbReference type="KEGG" id="ttq:NIES37_11050"/>
<dbReference type="Pfam" id="PF17914">
    <property type="entry name" value="HopA1"/>
    <property type="match status" value="1"/>
</dbReference>
<keyword evidence="2" id="KW-1185">Reference proteome</keyword>
<evidence type="ECO:0000313" key="1">
    <source>
        <dbReference type="EMBL" id="BAY97168.1"/>
    </source>
</evidence>
<organism evidence="1 2">
    <name type="scientific">Tolypothrix tenuis PCC 7101</name>
    <dbReference type="NCBI Taxonomy" id="231146"/>
    <lineage>
        <taxon>Bacteria</taxon>
        <taxon>Bacillati</taxon>
        <taxon>Cyanobacteriota</taxon>
        <taxon>Cyanophyceae</taxon>
        <taxon>Nostocales</taxon>
        <taxon>Tolypothrichaceae</taxon>
        <taxon>Tolypothrix</taxon>
    </lineage>
</organism>
<reference evidence="1 2" key="1">
    <citation type="submission" date="2017-06" db="EMBL/GenBank/DDBJ databases">
        <title>Genome sequencing of cyanobaciteial culture collection at National Institute for Environmental Studies (NIES).</title>
        <authorList>
            <person name="Hirose Y."/>
            <person name="Shimura Y."/>
            <person name="Fujisawa T."/>
            <person name="Nakamura Y."/>
            <person name="Kawachi M."/>
        </authorList>
    </citation>
    <scope>NUCLEOTIDE SEQUENCE [LARGE SCALE GENOMIC DNA]</scope>
    <source>
        <strain evidence="1 2">NIES-37</strain>
    </source>
</reference>
<protein>
    <submittedName>
        <fullName evidence="1">Uncharacterized protein</fullName>
    </submittedName>
</protein>
<sequence>MVYSSVQQPLTSLFDIASNIQIEPNFCIHHPNYQPFALPAKIADRFQQNSADLQQKYLTLLLRNFLYGIYYNGSLQNVLAVKADAANQLPHQNLENYSALGIDGEFYERLHNCNHGTGYFDPSWEVLRHEPDGSMAVNKGGLTLYIEPDCHLKAHSQAAKIGELVSVWMPKNRIQNGCYLAVSNFGQERQDNPEDDLGTGRIYFNLTPFGAIALMDSLTMELNEAGIPFSFQVPYNPAAYGRYDSGVLYFERNNYLAIREVLQGVYAEHEAHFNPEIPLFTKFLAPGLSLAEEPIKKFAAQETFGMNRCQIVANALLDAWYKGRNAYDERMQSINRHFNRHLVDVQRPYLNPSSQDIYSPLS</sequence>